<keyword evidence="3" id="KW-1185">Reference proteome</keyword>
<evidence type="ECO:0000313" key="2">
    <source>
        <dbReference type="EMBL" id="OPC76490.1"/>
    </source>
</evidence>
<gene>
    <name evidence="2" type="ORF">B4N89_46510</name>
</gene>
<organism evidence="2 3">
    <name type="scientific">Embleya scabrispora</name>
    <dbReference type="NCBI Taxonomy" id="159449"/>
    <lineage>
        <taxon>Bacteria</taxon>
        <taxon>Bacillati</taxon>
        <taxon>Actinomycetota</taxon>
        <taxon>Actinomycetes</taxon>
        <taxon>Kitasatosporales</taxon>
        <taxon>Streptomycetaceae</taxon>
        <taxon>Embleya</taxon>
    </lineage>
</organism>
<dbReference type="EMBL" id="MWQN01000006">
    <property type="protein sequence ID" value="OPC76490.1"/>
    <property type="molecule type" value="Genomic_DNA"/>
</dbReference>
<proteinExistence type="predicted"/>
<feature type="compositionally biased region" description="Pro residues" evidence="1">
    <location>
        <begin position="11"/>
        <end position="23"/>
    </location>
</feature>
<accession>A0A1T3NII9</accession>
<dbReference type="AlphaFoldDB" id="A0A1T3NII9"/>
<comment type="caution">
    <text evidence="2">The sequence shown here is derived from an EMBL/GenBank/DDBJ whole genome shotgun (WGS) entry which is preliminary data.</text>
</comment>
<dbReference type="Proteomes" id="UP000190037">
    <property type="component" value="Unassembled WGS sequence"/>
</dbReference>
<feature type="region of interest" description="Disordered" evidence="1">
    <location>
        <begin position="1"/>
        <end position="25"/>
    </location>
</feature>
<evidence type="ECO:0000256" key="1">
    <source>
        <dbReference type="SAM" id="MobiDB-lite"/>
    </source>
</evidence>
<reference evidence="2 3" key="1">
    <citation type="submission" date="2017-03" db="EMBL/GenBank/DDBJ databases">
        <title>Draft genome sequence of Streptomyces scabrisporus NF3, endophyte isolated from Amphipterygium adstringens.</title>
        <authorList>
            <person name="Vazquez M."/>
            <person name="Ceapa C.D."/>
            <person name="Rodriguez Luna D."/>
            <person name="Sanchez Esquivel S."/>
        </authorList>
    </citation>
    <scope>NUCLEOTIDE SEQUENCE [LARGE SCALE GENOMIC DNA]</scope>
    <source>
        <strain evidence="2 3">NF3</strain>
    </source>
</reference>
<feature type="compositionally biased region" description="Low complexity" evidence="1">
    <location>
        <begin position="1"/>
        <end position="10"/>
    </location>
</feature>
<name>A0A1T3NII9_9ACTN</name>
<sequence>MTTEPATPFTSTPPPTAPTPPSPLRRESTVLVLSGRFDPTADLVVEELNRRAVPLFRADMAEFPLELSLAASFDSCIGSGSCT</sequence>
<evidence type="ECO:0000313" key="3">
    <source>
        <dbReference type="Proteomes" id="UP000190037"/>
    </source>
</evidence>
<protein>
    <submittedName>
        <fullName evidence="2">Uncharacterized protein</fullName>
    </submittedName>
</protein>
<dbReference type="STRING" id="159449.B4N89_46510"/>